<keyword evidence="8 11" id="KW-0030">Aminoacyl-tRNA synthetase</keyword>
<gene>
    <name evidence="11" type="primary">tyrS</name>
    <name evidence="14" type="ORF">ATC1_13494</name>
</gene>
<dbReference type="Gene3D" id="1.10.240.10">
    <property type="entry name" value="Tyrosyl-Transfer RNA Synthetase"/>
    <property type="match status" value="1"/>
</dbReference>
<comment type="function">
    <text evidence="11">Catalyzes the attachment of tyrosine to tRNA(Tyr) in a two-step reaction: tyrosine is first activated by ATP to form Tyr-AMP and then transferred to the acceptor end of tRNA(Tyr).</text>
</comment>
<dbReference type="PRINTS" id="PR01040">
    <property type="entry name" value="TRNASYNTHTYR"/>
</dbReference>
<dbReference type="Gene3D" id="3.10.290.10">
    <property type="entry name" value="RNA-binding S4 domain"/>
    <property type="match status" value="1"/>
</dbReference>
<dbReference type="InterPro" id="IPR001412">
    <property type="entry name" value="aa-tRNA-synth_I_CS"/>
</dbReference>
<dbReference type="GO" id="GO:0005829">
    <property type="term" value="C:cytosol"/>
    <property type="evidence" value="ECO:0007669"/>
    <property type="project" value="TreeGrafter"/>
</dbReference>
<comment type="similarity">
    <text evidence="10 11">Belongs to the class-I aminoacyl-tRNA synthetase family. TyrS type 1 subfamily.</text>
</comment>
<dbReference type="PROSITE" id="PS00178">
    <property type="entry name" value="AA_TRNA_LIGASE_I"/>
    <property type="match status" value="1"/>
</dbReference>
<dbReference type="InterPro" id="IPR002305">
    <property type="entry name" value="aa-tRNA-synth_Ic"/>
</dbReference>
<feature type="short sequence motif" description="'HIGH' region" evidence="11">
    <location>
        <begin position="43"/>
        <end position="52"/>
    </location>
</feature>
<keyword evidence="15" id="KW-1185">Reference proteome</keyword>
<dbReference type="Pfam" id="PF00579">
    <property type="entry name" value="tRNA-synt_1b"/>
    <property type="match status" value="1"/>
</dbReference>
<dbReference type="InterPro" id="IPR002307">
    <property type="entry name" value="Tyr-tRNA-ligase"/>
</dbReference>
<evidence type="ECO:0000313" key="15">
    <source>
        <dbReference type="Proteomes" id="UP000053370"/>
    </source>
</evidence>
<dbReference type="InterPro" id="IPR036986">
    <property type="entry name" value="S4_RNA-bd_sf"/>
</dbReference>
<protein>
    <recommendedName>
        <fullName evidence="11">Tyrosine--tRNA ligase</fullName>
        <ecNumber evidence="11">6.1.1.1</ecNumber>
    </recommendedName>
    <alternativeName>
        <fullName evidence="11">Tyrosyl-tRNA synthetase</fullName>
        <shortName evidence="11">TyrRS</shortName>
    </alternativeName>
</protein>
<feature type="short sequence motif" description="'KMSKS' region" evidence="11">
    <location>
        <begin position="235"/>
        <end position="239"/>
    </location>
</feature>
<dbReference type="FunFam" id="3.10.290.10:FF:000014">
    <property type="entry name" value="Tyrosine--tRNA ligase"/>
    <property type="match status" value="1"/>
</dbReference>
<dbReference type="GO" id="GO:0006437">
    <property type="term" value="P:tyrosyl-tRNA aminoacylation"/>
    <property type="evidence" value="ECO:0007669"/>
    <property type="project" value="UniProtKB-UniRule"/>
</dbReference>
<accession>A0A0S7BUD2</accession>
<dbReference type="NCBIfam" id="TIGR00234">
    <property type="entry name" value="tyrS"/>
    <property type="match status" value="1"/>
</dbReference>
<comment type="catalytic activity">
    <reaction evidence="9 11">
        <text>tRNA(Tyr) + L-tyrosine + ATP = L-tyrosyl-tRNA(Tyr) + AMP + diphosphate + H(+)</text>
        <dbReference type="Rhea" id="RHEA:10220"/>
        <dbReference type="Rhea" id="RHEA-COMP:9706"/>
        <dbReference type="Rhea" id="RHEA-COMP:9707"/>
        <dbReference type="ChEBI" id="CHEBI:15378"/>
        <dbReference type="ChEBI" id="CHEBI:30616"/>
        <dbReference type="ChEBI" id="CHEBI:33019"/>
        <dbReference type="ChEBI" id="CHEBI:58315"/>
        <dbReference type="ChEBI" id="CHEBI:78442"/>
        <dbReference type="ChEBI" id="CHEBI:78536"/>
        <dbReference type="ChEBI" id="CHEBI:456215"/>
        <dbReference type="EC" id="6.1.1.1"/>
    </reaction>
</comment>
<organism evidence="14">
    <name type="scientific">Flexilinea flocculi</name>
    <dbReference type="NCBI Taxonomy" id="1678840"/>
    <lineage>
        <taxon>Bacteria</taxon>
        <taxon>Bacillati</taxon>
        <taxon>Chloroflexota</taxon>
        <taxon>Anaerolineae</taxon>
        <taxon>Anaerolineales</taxon>
        <taxon>Anaerolineaceae</taxon>
        <taxon>Flexilinea</taxon>
    </lineage>
</organism>
<dbReference type="EC" id="6.1.1.1" evidence="11"/>
<dbReference type="SUPFAM" id="SSF52374">
    <property type="entry name" value="Nucleotidylyl transferase"/>
    <property type="match status" value="1"/>
</dbReference>
<evidence type="ECO:0000256" key="3">
    <source>
        <dbReference type="ARBA" id="ARBA00022598"/>
    </source>
</evidence>
<feature type="binding site" evidence="11">
    <location>
        <position position="238"/>
    </location>
    <ligand>
        <name>ATP</name>
        <dbReference type="ChEBI" id="CHEBI:30616"/>
    </ligand>
</feature>
<dbReference type="InterPro" id="IPR024107">
    <property type="entry name" value="Tyr-tRNA-ligase_bac_1"/>
</dbReference>
<evidence type="ECO:0000256" key="1">
    <source>
        <dbReference type="ARBA" id="ARBA00004496"/>
    </source>
</evidence>
<dbReference type="STRING" id="1678840.ATC1_13494"/>
<evidence type="ECO:0000256" key="7">
    <source>
        <dbReference type="ARBA" id="ARBA00022917"/>
    </source>
</evidence>
<dbReference type="FunFam" id="3.40.50.620:FF:000008">
    <property type="entry name" value="Tyrosine--tRNA ligase"/>
    <property type="match status" value="1"/>
</dbReference>
<keyword evidence="2 11" id="KW-0963">Cytoplasm</keyword>
<proteinExistence type="inferred from homology"/>
<comment type="subunit">
    <text evidence="11">Homodimer.</text>
</comment>
<name>A0A0S7BUD2_9CHLR</name>
<keyword evidence="5 11" id="KW-0067">ATP-binding</keyword>
<dbReference type="GO" id="GO:0003723">
    <property type="term" value="F:RNA binding"/>
    <property type="evidence" value="ECO:0007669"/>
    <property type="project" value="UniProtKB-KW"/>
</dbReference>
<feature type="binding site" evidence="11">
    <location>
        <position position="175"/>
    </location>
    <ligand>
        <name>L-tyrosine</name>
        <dbReference type="ChEBI" id="CHEBI:58315"/>
    </ligand>
</feature>
<dbReference type="GO" id="GO:0005524">
    <property type="term" value="F:ATP binding"/>
    <property type="evidence" value="ECO:0007669"/>
    <property type="project" value="UniProtKB-UniRule"/>
</dbReference>
<evidence type="ECO:0000256" key="4">
    <source>
        <dbReference type="ARBA" id="ARBA00022741"/>
    </source>
</evidence>
<evidence type="ECO:0000256" key="12">
    <source>
        <dbReference type="PROSITE-ProRule" id="PRU00182"/>
    </source>
</evidence>
<dbReference type="Proteomes" id="UP000053370">
    <property type="component" value="Unassembled WGS sequence"/>
</dbReference>
<dbReference type="EMBL" id="DF968181">
    <property type="protein sequence ID" value="GAP40518.1"/>
    <property type="molecule type" value="Genomic_DNA"/>
</dbReference>
<keyword evidence="3 11" id="KW-0436">Ligase</keyword>
<dbReference type="InterPro" id="IPR014729">
    <property type="entry name" value="Rossmann-like_a/b/a_fold"/>
</dbReference>
<evidence type="ECO:0000256" key="2">
    <source>
        <dbReference type="ARBA" id="ARBA00022490"/>
    </source>
</evidence>
<evidence type="ECO:0000256" key="10">
    <source>
        <dbReference type="ARBA" id="ARBA00060965"/>
    </source>
</evidence>
<dbReference type="Pfam" id="PF22421">
    <property type="entry name" value="SYY_C-terminal"/>
    <property type="match status" value="1"/>
</dbReference>
<dbReference type="InterPro" id="IPR054608">
    <property type="entry name" value="SYY-like_C"/>
</dbReference>
<dbReference type="GO" id="GO:0042803">
    <property type="term" value="F:protein homodimerization activity"/>
    <property type="evidence" value="ECO:0007669"/>
    <property type="project" value="UniProtKB-ARBA"/>
</dbReference>
<feature type="domain" description="Tyrosine--tRNA ligase SYY-like C-terminal" evidence="13">
    <location>
        <begin position="339"/>
        <end position="426"/>
    </location>
</feature>
<dbReference type="CDD" id="cd00805">
    <property type="entry name" value="TyrRS_core"/>
    <property type="match status" value="1"/>
</dbReference>
<comment type="subcellular location">
    <subcellularLocation>
        <location evidence="1 11">Cytoplasm</location>
    </subcellularLocation>
</comment>
<evidence type="ECO:0000256" key="6">
    <source>
        <dbReference type="ARBA" id="ARBA00022884"/>
    </source>
</evidence>
<evidence type="ECO:0000256" key="11">
    <source>
        <dbReference type="HAMAP-Rule" id="MF_02006"/>
    </source>
</evidence>
<feature type="binding site" evidence="11">
    <location>
        <position position="38"/>
    </location>
    <ligand>
        <name>L-tyrosine</name>
        <dbReference type="ChEBI" id="CHEBI:58315"/>
    </ligand>
</feature>
<evidence type="ECO:0000313" key="14">
    <source>
        <dbReference type="EMBL" id="GAP40518.1"/>
    </source>
</evidence>
<dbReference type="FunFam" id="1.10.240.10:FF:000001">
    <property type="entry name" value="Tyrosine--tRNA ligase"/>
    <property type="match status" value="1"/>
</dbReference>
<dbReference type="SUPFAM" id="SSF55174">
    <property type="entry name" value="Alpha-L RNA-binding motif"/>
    <property type="match status" value="1"/>
</dbReference>
<reference evidence="14" key="1">
    <citation type="journal article" date="2015" name="Genome Announc.">
        <title>Draft Genome Sequence of Anaerolineae Strain TC1, a Novel Isolate from a Methanogenic Wastewater Treatment System.</title>
        <authorList>
            <person name="Matsuura N."/>
            <person name="Tourlousse D.M."/>
            <person name="Sun L."/>
            <person name="Toyonaga M."/>
            <person name="Kuroda K."/>
            <person name="Ohashi A."/>
            <person name="Cruz R."/>
            <person name="Yamaguchi T."/>
            <person name="Sekiguchi Y."/>
        </authorList>
    </citation>
    <scope>NUCLEOTIDE SEQUENCE [LARGE SCALE GENOMIC DNA]</scope>
    <source>
        <strain evidence="14">TC1</strain>
    </source>
</reference>
<dbReference type="RefSeq" id="WP_062279874.1">
    <property type="nucleotide sequence ID" value="NZ_DF968181.1"/>
</dbReference>
<dbReference type="AlphaFoldDB" id="A0A0S7BUD2"/>
<evidence type="ECO:0000256" key="5">
    <source>
        <dbReference type="ARBA" id="ARBA00022840"/>
    </source>
</evidence>
<dbReference type="PROSITE" id="PS50889">
    <property type="entry name" value="S4"/>
    <property type="match status" value="1"/>
</dbReference>
<evidence type="ECO:0000256" key="9">
    <source>
        <dbReference type="ARBA" id="ARBA00048248"/>
    </source>
</evidence>
<dbReference type="OrthoDB" id="9804243at2"/>
<dbReference type="GO" id="GO:0004831">
    <property type="term" value="F:tyrosine-tRNA ligase activity"/>
    <property type="evidence" value="ECO:0007669"/>
    <property type="project" value="UniProtKB-UniRule"/>
</dbReference>
<keyword evidence="4 11" id="KW-0547">Nucleotide-binding</keyword>
<evidence type="ECO:0000256" key="8">
    <source>
        <dbReference type="ARBA" id="ARBA00023146"/>
    </source>
</evidence>
<keyword evidence="6 12" id="KW-0694">RNA-binding</keyword>
<dbReference type="PANTHER" id="PTHR11766:SF0">
    <property type="entry name" value="TYROSINE--TRNA LIGASE, MITOCHONDRIAL"/>
    <property type="match status" value="1"/>
</dbReference>
<dbReference type="Gene3D" id="3.40.50.620">
    <property type="entry name" value="HUPs"/>
    <property type="match status" value="1"/>
</dbReference>
<dbReference type="PANTHER" id="PTHR11766">
    <property type="entry name" value="TYROSYL-TRNA SYNTHETASE"/>
    <property type="match status" value="1"/>
</dbReference>
<dbReference type="HAMAP" id="MF_02006">
    <property type="entry name" value="Tyr_tRNA_synth_type1"/>
    <property type="match status" value="1"/>
</dbReference>
<evidence type="ECO:0000259" key="13">
    <source>
        <dbReference type="Pfam" id="PF22421"/>
    </source>
</evidence>
<feature type="binding site" evidence="11">
    <location>
        <position position="179"/>
    </location>
    <ligand>
        <name>L-tyrosine</name>
        <dbReference type="ChEBI" id="CHEBI:58315"/>
    </ligand>
</feature>
<sequence>MSANSNTSIFEELKWRGLIYDVMDGVEELLAKQKITLYNGFDPTADSLHVGHMVPMIALARFQRFGHHVIALAGEGTGMIGDPSGRSAERNLLSAEEAHHNVEEIKKQLAHFLDFEVATNPARIVNNGDWLLNYKLVDFLRDIGKHFTINTMLTKDSVKNRMNRDSGLSYTEFSYSLLQSYDFLHLFETENCVMQTGGSDQWGNITAGCELIRKKTGNSAYGLTYPLVKKRDGTKFGKTAGGAVWLDPKRTSPYKFYQFWLNTDDADVIDYLKFFTFFDQDTILELQNEIQEKPELRNAQKTLAKEMTQMMHGQTALEKAIQASEALFGGEISGLSSDDIHEIFAEVPSFAFDKDQFSGTGKDVLSLLVESNFLKSKGEAKRAIAEGGIYINNHRLNENSGTITLDQFIEGKYLVLRRGKKNYFIIETL</sequence>
<dbReference type="InterPro" id="IPR024088">
    <property type="entry name" value="Tyr-tRNA-ligase_bac-type"/>
</dbReference>
<dbReference type="PATRIC" id="fig|1678840.3.peg.1790"/>
<keyword evidence="7 11" id="KW-0648">Protein biosynthesis</keyword>